<reference evidence="3 4" key="1">
    <citation type="submission" date="2019-02" db="EMBL/GenBank/DDBJ databases">
        <title>Genome of a new Bacteroidetes strain.</title>
        <authorList>
            <person name="Pitt A."/>
        </authorList>
    </citation>
    <scope>NUCLEOTIDE SEQUENCE [LARGE SCALE GENOMIC DNA]</scope>
    <source>
        <strain evidence="3 4">103A-SOEBACH</strain>
    </source>
</reference>
<feature type="domain" description="NAD-dependent epimerase/dehydratase" evidence="2">
    <location>
        <begin position="5"/>
        <end position="238"/>
    </location>
</feature>
<comment type="similarity">
    <text evidence="1">Belongs to the NAD(P)-dependent epimerase/dehydratase family.</text>
</comment>
<dbReference type="AlphaFoldDB" id="A0A4Q9BGT7"/>
<dbReference type="Gene3D" id="3.90.25.10">
    <property type="entry name" value="UDP-galactose 4-epimerase, domain 1"/>
    <property type="match status" value="1"/>
</dbReference>
<dbReference type="EMBL" id="SEWY01000002">
    <property type="protein sequence ID" value="TBH74448.1"/>
    <property type="molecule type" value="Genomic_DNA"/>
</dbReference>
<comment type="caution">
    <text evidence="3">The sequence shown here is derived from an EMBL/GenBank/DDBJ whole genome shotgun (WGS) entry which is preliminary data.</text>
</comment>
<dbReference type="Pfam" id="PF01370">
    <property type="entry name" value="Epimerase"/>
    <property type="match status" value="1"/>
</dbReference>
<dbReference type="Gene3D" id="3.40.50.720">
    <property type="entry name" value="NAD(P)-binding Rossmann-like Domain"/>
    <property type="match status" value="1"/>
</dbReference>
<gene>
    <name evidence="3" type="ORF">EWU20_04710</name>
</gene>
<dbReference type="PANTHER" id="PTHR43000">
    <property type="entry name" value="DTDP-D-GLUCOSE 4,6-DEHYDRATASE-RELATED"/>
    <property type="match status" value="1"/>
</dbReference>
<dbReference type="InterPro" id="IPR001509">
    <property type="entry name" value="Epimerase_deHydtase"/>
</dbReference>
<evidence type="ECO:0000259" key="2">
    <source>
        <dbReference type="Pfam" id="PF01370"/>
    </source>
</evidence>
<evidence type="ECO:0000256" key="1">
    <source>
        <dbReference type="ARBA" id="ARBA00007637"/>
    </source>
</evidence>
<name>A0A4Q9BGT7_9BACT</name>
<accession>A0A4Q9BGT7</accession>
<keyword evidence="4" id="KW-1185">Reference proteome</keyword>
<proteinExistence type="inferred from homology"/>
<dbReference type="SUPFAM" id="SSF51735">
    <property type="entry name" value="NAD(P)-binding Rossmann-fold domains"/>
    <property type="match status" value="1"/>
</dbReference>
<sequence>MEKNLVVGGSGFLGLNWLAYLQQHGADSEVVVFAHEKPAGVEFPSFVTFVQGDYADALALDDLFSTHHFDRVFHFASSIIPAISSENIRQDIESNLLPTIGLMEMMKKHQVSKLLYLSTGGAVYGNVTEEKVKEDYPCKPISSYGIIKLAVEHYIELYAKLYQIDYLILRLSNPFGEFHRSPKQGVINIAVRKALRGEVMTVWGDGSQAKDYIYAADIGQAIDGLIKAGVKNETINVGSGESLSLNEIIKRIQAKLPAFQVEYKDAKLTDVQKICLDTTKLASKMSWEITSFDQALEATITYEKARLS</sequence>
<evidence type="ECO:0000313" key="4">
    <source>
        <dbReference type="Proteomes" id="UP000293583"/>
    </source>
</evidence>
<dbReference type="InterPro" id="IPR036291">
    <property type="entry name" value="NAD(P)-bd_dom_sf"/>
</dbReference>
<evidence type="ECO:0000313" key="3">
    <source>
        <dbReference type="EMBL" id="TBH74448.1"/>
    </source>
</evidence>
<dbReference type="RefSeq" id="WP_130922907.1">
    <property type="nucleotide sequence ID" value="NZ_JAANOM010000001.1"/>
</dbReference>
<protein>
    <submittedName>
        <fullName evidence="3">NAD-dependent epimerase/dehydratase family protein</fullName>
    </submittedName>
</protein>
<organism evidence="3 4">
    <name type="scientific">Aquirufa antheringensis</name>
    <dbReference type="NCBI Taxonomy" id="2516559"/>
    <lineage>
        <taxon>Bacteria</taxon>
        <taxon>Pseudomonadati</taxon>
        <taxon>Bacteroidota</taxon>
        <taxon>Cytophagia</taxon>
        <taxon>Cytophagales</taxon>
        <taxon>Flectobacillaceae</taxon>
        <taxon>Aquirufa</taxon>
    </lineage>
</organism>
<dbReference type="OrthoDB" id="8967463at2"/>
<dbReference type="Proteomes" id="UP000293583">
    <property type="component" value="Unassembled WGS sequence"/>
</dbReference>